<keyword evidence="1" id="KW-0812">Transmembrane</keyword>
<name>A0ABT6H623_9BACI</name>
<gene>
    <name evidence="2" type="ORF">P6P90_12590</name>
</gene>
<evidence type="ECO:0000313" key="3">
    <source>
        <dbReference type="Proteomes" id="UP001218246"/>
    </source>
</evidence>
<dbReference type="RefSeq" id="WP_124565161.1">
    <property type="nucleotide sequence ID" value="NZ_JARRRY010000013.1"/>
</dbReference>
<organism evidence="2 3">
    <name type="scientific">Ectobacillus antri</name>
    <dbReference type="NCBI Taxonomy" id="2486280"/>
    <lineage>
        <taxon>Bacteria</taxon>
        <taxon>Bacillati</taxon>
        <taxon>Bacillota</taxon>
        <taxon>Bacilli</taxon>
        <taxon>Bacillales</taxon>
        <taxon>Bacillaceae</taxon>
        <taxon>Ectobacillus</taxon>
    </lineage>
</organism>
<evidence type="ECO:0000313" key="2">
    <source>
        <dbReference type="EMBL" id="MDG5754801.1"/>
    </source>
</evidence>
<sequence>MSTLFCLSMLLLICMLLVGGRKGLRSFIALFINFGILFISILFMADPTVNPVIITFIGSVLISCVSLFYINGMNVKTKTALLATGIVFVILLVCIVAFTDRFMIKGFGEEEVAELSMFSLFVGVDFSKIAVSVIVMSTIGAIVDLAISIASPLREIYTQSPSLSRKDLYQSGLGIGRDILGTTTNTLFFAFFGSYLGLFIWFKDATYSLGEIINSKVFSGEMLTILFAGTAVTLTIPVTSWVTAYFLTKK</sequence>
<feature type="transmembrane region" description="Helical" evidence="1">
    <location>
        <begin position="222"/>
        <end position="247"/>
    </location>
</feature>
<dbReference type="EMBL" id="JARULN010000013">
    <property type="protein sequence ID" value="MDG5754801.1"/>
    <property type="molecule type" value="Genomic_DNA"/>
</dbReference>
<keyword evidence="3" id="KW-1185">Reference proteome</keyword>
<keyword evidence="1" id="KW-0472">Membrane</keyword>
<comment type="caution">
    <text evidence="2">The sequence shown here is derived from an EMBL/GenBank/DDBJ whole genome shotgun (WGS) entry which is preliminary data.</text>
</comment>
<feature type="transmembrane region" description="Helical" evidence="1">
    <location>
        <begin position="79"/>
        <end position="98"/>
    </location>
</feature>
<feature type="transmembrane region" description="Helical" evidence="1">
    <location>
        <begin position="26"/>
        <end position="45"/>
    </location>
</feature>
<dbReference type="Pfam" id="PF07907">
    <property type="entry name" value="YibE_F"/>
    <property type="match status" value="1"/>
</dbReference>
<proteinExistence type="predicted"/>
<feature type="transmembrane region" description="Helical" evidence="1">
    <location>
        <begin position="179"/>
        <end position="202"/>
    </location>
</feature>
<dbReference type="InterPro" id="IPR012507">
    <property type="entry name" value="YibE_F"/>
</dbReference>
<accession>A0ABT6H623</accession>
<protein>
    <submittedName>
        <fullName evidence="2">YibE/F family protein</fullName>
    </submittedName>
</protein>
<feature type="transmembrane region" description="Helical" evidence="1">
    <location>
        <begin position="52"/>
        <end position="73"/>
    </location>
</feature>
<dbReference type="PIRSF" id="PIRSF031503">
    <property type="entry name" value="UCP031503_mp"/>
    <property type="match status" value="1"/>
</dbReference>
<keyword evidence="1" id="KW-1133">Transmembrane helix</keyword>
<dbReference type="InterPro" id="IPR014564">
    <property type="entry name" value="UCP031503_TM"/>
</dbReference>
<dbReference type="PANTHER" id="PTHR41771:SF1">
    <property type="entry name" value="MEMBRANE PROTEIN"/>
    <property type="match status" value="1"/>
</dbReference>
<dbReference type="Proteomes" id="UP001218246">
    <property type="component" value="Unassembled WGS sequence"/>
</dbReference>
<evidence type="ECO:0000256" key="1">
    <source>
        <dbReference type="SAM" id="Phobius"/>
    </source>
</evidence>
<reference evidence="2 3" key="1">
    <citation type="submission" date="2023-04" db="EMBL/GenBank/DDBJ databases">
        <title>Ectobacillus antri isolated from activated sludge.</title>
        <authorList>
            <person name="Yan P."/>
            <person name="Liu X."/>
        </authorList>
    </citation>
    <scope>NUCLEOTIDE SEQUENCE [LARGE SCALE GENOMIC DNA]</scope>
    <source>
        <strain evidence="2 3">C18H</strain>
    </source>
</reference>
<dbReference type="PANTHER" id="PTHR41771">
    <property type="entry name" value="MEMBRANE PROTEIN-RELATED"/>
    <property type="match status" value="1"/>
</dbReference>